<dbReference type="InterPro" id="IPR036412">
    <property type="entry name" value="HAD-like_sf"/>
</dbReference>
<dbReference type="CDD" id="cd07514">
    <property type="entry name" value="HAD_Pase"/>
    <property type="match status" value="1"/>
</dbReference>
<dbReference type="SUPFAM" id="SSF56784">
    <property type="entry name" value="HAD-like"/>
    <property type="match status" value="1"/>
</dbReference>
<comment type="catalytic activity">
    <reaction evidence="5">
        <text>2-phosphoglycolate + H2O = glycolate + phosphate</text>
        <dbReference type="Rhea" id="RHEA:14369"/>
        <dbReference type="ChEBI" id="CHEBI:15377"/>
        <dbReference type="ChEBI" id="CHEBI:29805"/>
        <dbReference type="ChEBI" id="CHEBI:43474"/>
        <dbReference type="ChEBI" id="CHEBI:58033"/>
        <dbReference type="EC" id="3.1.3.18"/>
    </reaction>
</comment>
<dbReference type="Proteomes" id="UP000070263">
    <property type="component" value="Unassembled WGS sequence"/>
</dbReference>
<feature type="binding site" evidence="5">
    <location>
        <position position="177"/>
    </location>
    <ligand>
        <name>Mg(2+)</name>
        <dbReference type="ChEBI" id="CHEBI:18420"/>
    </ligand>
</feature>
<sequence>MIKVIALDIDGTITDSNRQLDVTSVEPIRRAVKSGITACLATGNILCHAQTTAALLGINGPLIAEDGGIVYDREAEKEYQLGDSKKAEKGVELLKKKLGNIQPTSYSNIRRAERTIERTISADEASKILRENNTGLEVVDSKFALHIREIGVNKGKALEKVSTILNYPLSEIAAIGDSENDVEMLRKAGLSFAPSNASQEAKEACDHVTEGSHGSGVKEAIEKILSEK</sequence>
<dbReference type="GO" id="GO:0000287">
    <property type="term" value="F:magnesium ion binding"/>
    <property type="evidence" value="ECO:0007669"/>
    <property type="project" value="InterPro"/>
</dbReference>
<dbReference type="GO" id="GO:0005829">
    <property type="term" value="C:cytosol"/>
    <property type="evidence" value="ECO:0007669"/>
    <property type="project" value="TreeGrafter"/>
</dbReference>
<dbReference type="NCBIfam" id="TIGR01487">
    <property type="entry name" value="Pglycolate_arch"/>
    <property type="match status" value="1"/>
</dbReference>
<evidence type="ECO:0000256" key="1">
    <source>
        <dbReference type="ARBA" id="ARBA00022723"/>
    </source>
</evidence>
<evidence type="ECO:0000256" key="5">
    <source>
        <dbReference type="HAMAP-Rule" id="MF_01419"/>
    </source>
</evidence>
<reference evidence="7 8" key="1">
    <citation type="journal article" date="2016" name="Sci. Rep.">
        <title>Metabolic traits of an uncultured archaeal lineage -MSBL1- from brine pools of the Red Sea.</title>
        <authorList>
            <person name="Mwirichia R."/>
            <person name="Alam I."/>
            <person name="Rashid M."/>
            <person name="Vinu M."/>
            <person name="Ba-Alawi W."/>
            <person name="Anthony Kamau A."/>
            <person name="Kamanda Ngugi D."/>
            <person name="Goker M."/>
            <person name="Klenk H.P."/>
            <person name="Bajic V."/>
            <person name="Stingl U."/>
        </authorList>
    </citation>
    <scope>NUCLEOTIDE SEQUENCE [LARGE SCALE GENOMIC DNA]</scope>
    <source>
        <strain evidence="7">SCGC-AAA382A20</strain>
    </source>
</reference>
<dbReference type="Gene3D" id="3.90.1070.10">
    <property type="match status" value="1"/>
</dbReference>
<dbReference type="HAMAP" id="MF_01419">
    <property type="entry name" value="GPH_hydrolase_arch"/>
    <property type="match status" value="1"/>
</dbReference>
<accession>A0A133VK66</accession>
<feature type="binding site" evidence="5">
    <location>
        <position position="154"/>
    </location>
    <ligand>
        <name>substrate</name>
    </ligand>
</feature>
<evidence type="ECO:0000256" key="2">
    <source>
        <dbReference type="ARBA" id="ARBA00022801"/>
    </source>
</evidence>
<comment type="caution">
    <text evidence="7">The sequence shown here is derived from an EMBL/GenBank/DDBJ whole genome shotgun (WGS) entry which is preliminary data.</text>
</comment>
<comment type="function">
    <text evidence="5">Catalyzes the dephosphorylation of 2-phosphoglycolate.</text>
</comment>
<keyword evidence="8" id="KW-1185">Reference proteome</keyword>
<evidence type="ECO:0000313" key="8">
    <source>
        <dbReference type="Proteomes" id="UP000070263"/>
    </source>
</evidence>
<dbReference type="PANTHER" id="PTHR10000">
    <property type="entry name" value="PHOSPHOSERINE PHOSPHATASE"/>
    <property type="match status" value="1"/>
</dbReference>
<feature type="binding site" evidence="5">
    <location>
        <position position="10"/>
    </location>
    <ligand>
        <name>Mg(2+)</name>
        <dbReference type="ChEBI" id="CHEBI:18420"/>
    </ligand>
</feature>
<evidence type="ECO:0000256" key="3">
    <source>
        <dbReference type="ARBA" id="ARBA00022842"/>
    </source>
</evidence>
<keyword evidence="4 5" id="KW-0119">Carbohydrate metabolism</keyword>
<feature type="binding site" evidence="5">
    <location>
        <position position="8"/>
    </location>
    <ligand>
        <name>Mg(2+)</name>
        <dbReference type="ChEBI" id="CHEBI:18420"/>
    </ligand>
</feature>
<dbReference type="InterPro" id="IPR006382">
    <property type="entry name" value="PGPase"/>
</dbReference>
<evidence type="ECO:0000256" key="6">
    <source>
        <dbReference type="NCBIfam" id="TIGR01487"/>
    </source>
</evidence>
<dbReference type="PANTHER" id="PTHR10000:SF8">
    <property type="entry name" value="HAD SUPERFAMILY HYDROLASE-LIKE, TYPE 3"/>
    <property type="match status" value="1"/>
</dbReference>
<dbReference type="PROSITE" id="PS01229">
    <property type="entry name" value="COF_2"/>
    <property type="match status" value="1"/>
</dbReference>
<name>A0A133VK66_9EURY</name>
<dbReference type="GO" id="GO:0008967">
    <property type="term" value="F:phosphoglycolate phosphatase activity"/>
    <property type="evidence" value="ECO:0007669"/>
    <property type="project" value="UniProtKB-UniRule"/>
</dbReference>
<keyword evidence="2 5" id="KW-0378">Hydrolase</keyword>
<proteinExistence type="inferred from homology"/>
<protein>
    <recommendedName>
        <fullName evidence="5 6">Phosphoglycolate phosphatase</fullName>
        <shortName evidence="5">PGP</shortName>
        <shortName evidence="5">PGPase</shortName>
        <ecNumber evidence="5 6">3.1.3.18</ecNumber>
    </recommendedName>
</protein>
<dbReference type="InterPro" id="IPR023214">
    <property type="entry name" value="HAD_sf"/>
</dbReference>
<evidence type="ECO:0000256" key="4">
    <source>
        <dbReference type="ARBA" id="ARBA00023277"/>
    </source>
</evidence>
<feature type="active site" description="Nucleophile" evidence="5">
    <location>
        <position position="8"/>
    </location>
</feature>
<keyword evidence="3 5" id="KW-0460">Magnesium</keyword>
<dbReference type="Gene3D" id="3.40.50.1000">
    <property type="entry name" value="HAD superfamily/HAD-like"/>
    <property type="match status" value="1"/>
</dbReference>
<dbReference type="Pfam" id="PF08282">
    <property type="entry name" value="Hydrolase_3"/>
    <property type="match status" value="2"/>
</dbReference>
<dbReference type="AlphaFoldDB" id="A0A133VK66"/>
<keyword evidence="1 5" id="KW-0479">Metal-binding</keyword>
<dbReference type="EC" id="3.1.3.18" evidence="5 6"/>
<feature type="binding site" evidence="5">
    <location>
        <position position="181"/>
    </location>
    <ligand>
        <name>Mg(2+)</name>
        <dbReference type="ChEBI" id="CHEBI:18420"/>
    </ligand>
</feature>
<comment type="similarity">
    <text evidence="5">Belongs to the archaeal SPP-like hydrolase family.</text>
</comment>
<dbReference type="NCBIfam" id="TIGR01482">
    <property type="entry name" value="SPP-subfamily"/>
    <property type="match status" value="1"/>
</dbReference>
<comment type="cofactor">
    <cofactor evidence="5">
        <name>Mg(2+)</name>
        <dbReference type="ChEBI" id="CHEBI:18420"/>
    </cofactor>
</comment>
<evidence type="ECO:0000313" key="7">
    <source>
        <dbReference type="EMBL" id="KXB06848.1"/>
    </source>
</evidence>
<dbReference type="NCBIfam" id="NF002245">
    <property type="entry name" value="PRK01158.1"/>
    <property type="match status" value="1"/>
</dbReference>
<dbReference type="EMBL" id="LHYE01000027">
    <property type="protein sequence ID" value="KXB06848.1"/>
    <property type="molecule type" value="Genomic_DNA"/>
</dbReference>
<organism evidence="7 8">
    <name type="scientific">candidate division MSBL1 archaeon SCGC-AAA382A20</name>
    <dbReference type="NCBI Taxonomy" id="1698280"/>
    <lineage>
        <taxon>Archaea</taxon>
        <taxon>Methanobacteriati</taxon>
        <taxon>Methanobacteriota</taxon>
        <taxon>candidate division MSBL1</taxon>
    </lineage>
</organism>
<gene>
    <name evidence="7" type="ORF">AKJ51_02680</name>
</gene>